<name>A0ACD1HP19_9EURO</name>
<dbReference type="Proteomes" id="UP000249661">
    <property type="component" value="Unassembled WGS sequence"/>
</dbReference>
<dbReference type="EMBL" id="KZ824934">
    <property type="protein sequence ID" value="RAH75117.1"/>
    <property type="molecule type" value="Genomic_DNA"/>
</dbReference>
<feature type="non-terminal residue" evidence="1">
    <location>
        <position position="1"/>
    </location>
</feature>
<gene>
    <name evidence="1" type="ORF">BO66DRAFT_311627</name>
</gene>
<proteinExistence type="predicted"/>
<evidence type="ECO:0000313" key="2">
    <source>
        <dbReference type="Proteomes" id="UP000249661"/>
    </source>
</evidence>
<organism evidence="1 2">
    <name type="scientific">Aspergillus aculeatinus CBS 121060</name>
    <dbReference type="NCBI Taxonomy" id="1448322"/>
    <lineage>
        <taxon>Eukaryota</taxon>
        <taxon>Fungi</taxon>
        <taxon>Dikarya</taxon>
        <taxon>Ascomycota</taxon>
        <taxon>Pezizomycotina</taxon>
        <taxon>Eurotiomycetes</taxon>
        <taxon>Eurotiomycetidae</taxon>
        <taxon>Eurotiales</taxon>
        <taxon>Aspergillaceae</taxon>
        <taxon>Aspergillus</taxon>
        <taxon>Aspergillus subgen. Circumdati</taxon>
    </lineage>
</organism>
<sequence>DACYRMKITGKPRPVLGHIDGWVKPGISTALLGVSGAGKTDLLDCMTNNRTGVSMLTGEMLINVKLCEKSFQRKTGYAQQQDLHRDTTAVREPSAMLFQRFDFSVFLTEGGSTVYFSRVFRSLITSSMR</sequence>
<reference evidence="1" key="1">
    <citation type="submission" date="2018-02" db="EMBL/GenBank/DDBJ databases">
        <title>The genomes of Aspergillus section Nigri reveals drivers in fungal speciation.</title>
        <authorList>
            <consortium name="DOE Joint Genome Institute"/>
            <person name="Vesth T.C."/>
            <person name="Nybo J."/>
            <person name="Theobald S."/>
            <person name="Brandl J."/>
            <person name="Frisvad J.C."/>
            <person name="Nielsen K.F."/>
            <person name="Lyhne E.K."/>
            <person name="Kogle M.E."/>
            <person name="Kuo A."/>
            <person name="Riley R."/>
            <person name="Clum A."/>
            <person name="Nolan M."/>
            <person name="Lipzen A."/>
            <person name="Salamov A."/>
            <person name="Henrissat B."/>
            <person name="Wiebenga A."/>
            <person name="De vries R.P."/>
            <person name="Grigoriev I.V."/>
            <person name="Mortensen U.H."/>
            <person name="Andersen M.R."/>
            <person name="Baker S.E."/>
        </authorList>
    </citation>
    <scope>NUCLEOTIDE SEQUENCE</scope>
    <source>
        <strain evidence="1">CBS 121060</strain>
    </source>
</reference>
<keyword evidence="2" id="KW-1185">Reference proteome</keyword>
<accession>A0ACD1HP19</accession>
<evidence type="ECO:0000313" key="1">
    <source>
        <dbReference type="EMBL" id="RAH75117.1"/>
    </source>
</evidence>
<protein>
    <submittedName>
        <fullName evidence="1">Uncharacterized protein</fullName>
    </submittedName>
</protein>